<evidence type="ECO:0000256" key="7">
    <source>
        <dbReference type="ARBA" id="ARBA00035633"/>
    </source>
</evidence>
<evidence type="ECO:0000256" key="5">
    <source>
        <dbReference type="ARBA" id="ARBA00022909"/>
    </source>
</evidence>
<evidence type="ECO:0000313" key="11">
    <source>
        <dbReference type="EMBL" id="TNC37137.1"/>
    </source>
</evidence>
<comment type="subunit">
    <text evidence="3">Homodimer.</text>
</comment>
<evidence type="ECO:0000313" key="10">
    <source>
        <dbReference type="EMBL" id="TNC29395.1"/>
    </source>
</evidence>
<dbReference type="PANTHER" id="PTHR42743">
    <property type="entry name" value="AMINO-ACID AMINOTRANSFERASE"/>
    <property type="match status" value="1"/>
</dbReference>
<dbReference type="GO" id="GO:0046656">
    <property type="term" value="P:folic acid biosynthetic process"/>
    <property type="evidence" value="ECO:0007669"/>
    <property type="project" value="UniProtKB-KW"/>
</dbReference>
<evidence type="ECO:0000256" key="4">
    <source>
        <dbReference type="ARBA" id="ARBA00022898"/>
    </source>
</evidence>
<name>A0A5C4M7Q3_9ACTN</name>
<dbReference type="EC" id="4.1.3.38" evidence="8"/>
<keyword evidence="6 10" id="KW-0456">Lyase</keyword>
<dbReference type="InterPro" id="IPR043131">
    <property type="entry name" value="BCAT-like_N"/>
</dbReference>
<dbReference type="EMBL" id="VDFR01000129">
    <property type="protein sequence ID" value="TNC37137.1"/>
    <property type="molecule type" value="Genomic_DNA"/>
</dbReference>
<dbReference type="PANTHER" id="PTHR42743:SF11">
    <property type="entry name" value="AMINODEOXYCHORISMATE LYASE"/>
    <property type="match status" value="1"/>
</dbReference>
<dbReference type="Proteomes" id="UP000306740">
    <property type="component" value="Unassembled WGS sequence"/>
</dbReference>
<accession>A0A5C4M7Q3</accession>
<dbReference type="OrthoDB" id="9805628at2"/>
<dbReference type="InterPro" id="IPR050571">
    <property type="entry name" value="Class-IV_PLP-Dep_Aminotrnsfr"/>
</dbReference>
<dbReference type="GO" id="GO:0030170">
    <property type="term" value="F:pyridoxal phosphate binding"/>
    <property type="evidence" value="ECO:0007669"/>
    <property type="project" value="InterPro"/>
</dbReference>
<sequence>MRAWINGRTLESPDEPALGVLDHGLVVGDGVFETVKVVDGQPFALTRHLDRLARSASGLGIGEPDLDLVRAGVAATIEGQELPFGRVRITVTSGPGPLGSPRGHQGQTLVVVTEPAQRPEDTTAIATVPWVRNERGALSGLKTTSYAENALMVEHALRHGASEAVMANTAGLLCEGTGSCVFYVLDGQLITPTLESGCLAGVTRALVLEWCRDEIDVVERDEPLDVLQRAEEIFLAGTTRDVQGVHRVDDRPLPAPGPVTSLAAKIFARRAAEHVDP</sequence>
<dbReference type="RefSeq" id="WP_139106845.1">
    <property type="nucleotide sequence ID" value="NZ_VDFR01000129.1"/>
</dbReference>
<dbReference type="Gene3D" id="3.20.10.10">
    <property type="entry name" value="D-amino Acid Aminotransferase, subunit A, domain 2"/>
    <property type="match status" value="1"/>
</dbReference>
<evidence type="ECO:0000256" key="8">
    <source>
        <dbReference type="ARBA" id="ARBA00035676"/>
    </source>
</evidence>
<proteinExistence type="inferred from homology"/>
<dbReference type="EMBL" id="VDFR01000230">
    <property type="protein sequence ID" value="TNC29395.1"/>
    <property type="molecule type" value="Genomic_DNA"/>
</dbReference>
<comment type="caution">
    <text evidence="10">The sequence shown here is derived from an EMBL/GenBank/DDBJ whole genome shotgun (WGS) entry which is preliminary data.</text>
</comment>
<evidence type="ECO:0000256" key="1">
    <source>
        <dbReference type="ARBA" id="ARBA00001933"/>
    </source>
</evidence>
<comment type="catalytic activity">
    <reaction evidence="9">
        <text>4-amino-4-deoxychorismate = 4-aminobenzoate + pyruvate + H(+)</text>
        <dbReference type="Rhea" id="RHEA:16201"/>
        <dbReference type="ChEBI" id="CHEBI:15361"/>
        <dbReference type="ChEBI" id="CHEBI:15378"/>
        <dbReference type="ChEBI" id="CHEBI:17836"/>
        <dbReference type="ChEBI" id="CHEBI:58406"/>
        <dbReference type="EC" id="4.1.3.38"/>
    </reaction>
</comment>
<evidence type="ECO:0000256" key="3">
    <source>
        <dbReference type="ARBA" id="ARBA00011738"/>
    </source>
</evidence>
<organism evidence="10 12">
    <name type="scientific">Mumia zhuanghuii</name>
    <dbReference type="NCBI Taxonomy" id="2585211"/>
    <lineage>
        <taxon>Bacteria</taxon>
        <taxon>Bacillati</taxon>
        <taxon>Actinomycetota</taxon>
        <taxon>Actinomycetes</taxon>
        <taxon>Propionibacteriales</taxon>
        <taxon>Nocardioidaceae</taxon>
        <taxon>Mumia</taxon>
    </lineage>
</organism>
<evidence type="ECO:0000256" key="2">
    <source>
        <dbReference type="ARBA" id="ARBA00009320"/>
    </source>
</evidence>
<dbReference type="InterPro" id="IPR001544">
    <property type="entry name" value="Aminotrans_IV"/>
</dbReference>
<dbReference type="GO" id="GO:0005829">
    <property type="term" value="C:cytosol"/>
    <property type="evidence" value="ECO:0007669"/>
    <property type="project" value="TreeGrafter"/>
</dbReference>
<protein>
    <recommendedName>
        <fullName evidence="8">aminodeoxychorismate lyase</fullName>
        <ecNumber evidence="8">4.1.3.38</ecNumber>
    </recommendedName>
</protein>
<comment type="pathway">
    <text evidence="7">Cofactor biosynthesis; tetrahydrofolate biosynthesis; 4-aminobenzoate from chorismate: step 2/2.</text>
</comment>
<reference evidence="10 12" key="1">
    <citation type="submission" date="2019-05" db="EMBL/GenBank/DDBJ databases">
        <title>Mumia sp. nov., isolated from the intestinal contents of plateau pika (Ochotona curzoniae) in the Qinghai-Tibet plateau of China.</title>
        <authorList>
            <person name="Tian Z."/>
        </authorList>
    </citation>
    <scope>NUCLEOTIDE SEQUENCE [LARGE SCALE GENOMIC DNA]</scope>
    <source>
        <strain evidence="12">527</strain>
        <strain evidence="10">Z527</strain>
    </source>
</reference>
<dbReference type="Pfam" id="PF01063">
    <property type="entry name" value="Aminotran_4"/>
    <property type="match status" value="1"/>
</dbReference>
<keyword evidence="4" id="KW-0663">Pyridoxal phosphate</keyword>
<gene>
    <name evidence="11" type="ORF">FHE65_25530</name>
    <name evidence="10" type="ORF">FHE65_33600</name>
</gene>
<evidence type="ECO:0000256" key="9">
    <source>
        <dbReference type="ARBA" id="ARBA00049529"/>
    </source>
</evidence>
<dbReference type="CDD" id="cd01559">
    <property type="entry name" value="ADCL_like"/>
    <property type="match status" value="1"/>
</dbReference>
<evidence type="ECO:0000256" key="6">
    <source>
        <dbReference type="ARBA" id="ARBA00023239"/>
    </source>
</evidence>
<dbReference type="AlphaFoldDB" id="A0A5C4M7Q3"/>
<keyword evidence="5" id="KW-0289">Folate biosynthesis</keyword>
<dbReference type="SUPFAM" id="SSF56752">
    <property type="entry name" value="D-aminoacid aminotransferase-like PLP-dependent enzymes"/>
    <property type="match status" value="1"/>
</dbReference>
<dbReference type="GO" id="GO:0008696">
    <property type="term" value="F:4-amino-4-deoxychorismate lyase activity"/>
    <property type="evidence" value="ECO:0007669"/>
    <property type="project" value="UniProtKB-EC"/>
</dbReference>
<comment type="cofactor">
    <cofactor evidence="1">
        <name>pyridoxal 5'-phosphate</name>
        <dbReference type="ChEBI" id="CHEBI:597326"/>
    </cofactor>
</comment>
<comment type="similarity">
    <text evidence="2">Belongs to the class-IV pyridoxal-phosphate-dependent aminotransferase family.</text>
</comment>
<evidence type="ECO:0000313" key="12">
    <source>
        <dbReference type="Proteomes" id="UP000306740"/>
    </source>
</evidence>
<dbReference type="Gene3D" id="3.30.470.10">
    <property type="match status" value="1"/>
</dbReference>
<dbReference type="InterPro" id="IPR043132">
    <property type="entry name" value="BCAT-like_C"/>
</dbReference>
<dbReference type="InterPro" id="IPR036038">
    <property type="entry name" value="Aminotransferase-like"/>
</dbReference>
<dbReference type="InterPro" id="IPR017824">
    <property type="entry name" value="Aminodeoxychorismate_lyase_IV"/>
</dbReference>